<dbReference type="Pfam" id="PF02481">
    <property type="entry name" value="DNA_processg_A"/>
    <property type="match status" value="1"/>
</dbReference>
<protein>
    <submittedName>
        <fullName evidence="4">DNA protecting protein DprA</fullName>
    </submittedName>
</protein>
<name>A0ABY0IMK1_9RHOO</name>
<dbReference type="PANTHER" id="PTHR43022">
    <property type="entry name" value="PROTEIN SMF"/>
    <property type="match status" value="1"/>
</dbReference>
<dbReference type="InterPro" id="IPR010994">
    <property type="entry name" value="RuvA_2-like"/>
</dbReference>
<dbReference type="SUPFAM" id="SSF102405">
    <property type="entry name" value="MCP/YpsA-like"/>
    <property type="match status" value="1"/>
</dbReference>
<dbReference type="Gene3D" id="3.40.50.450">
    <property type="match status" value="1"/>
</dbReference>
<dbReference type="RefSeq" id="WP_130459633.1">
    <property type="nucleotide sequence ID" value="NZ_SHKM01000002.1"/>
</dbReference>
<accession>A0ABY0IMK1</accession>
<dbReference type="Gene3D" id="1.10.10.10">
    <property type="entry name" value="Winged helix-like DNA-binding domain superfamily/Winged helix DNA-binding domain"/>
    <property type="match status" value="1"/>
</dbReference>
<dbReference type="Proteomes" id="UP000292136">
    <property type="component" value="Unassembled WGS sequence"/>
</dbReference>
<dbReference type="InterPro" id="IPR036388">
    <property type="entry name" value="WH-like_DNA-bd_sf"/>
</dbReference>
<proteinExistence type="inferred from homology"/>
<dbReference type="EMBL" id="SHKM01000002">
    <property type="protein sequence ID" value="RZT76438.1"/>
    <property type="molecule type" value="Genomic_DNA"/>
</dbReference>
<dbReference type="InterPro" id="IPR041614">
    <property type="entry name" value="DprA_WH"/>
</dbReference>
<feature type="domain" description="Smf/DprA SLOG" evidence="2">
    <location>
        <begin position="78"/>
        <end position="286"/>
    </location>
</feature>
<evidence type="ECO:0000259" key="2">
    <source>
        <dbReference type="Pfam" id="PF02481"/>
    </source>
</evidence>
<dbReference type="PANTHER" id="PTHR43022:SF1">
    <property type="entry name" value="PROTEIN SMF"/>
    <property type="match status" value="1"/>
</dbReference>
<evidence type="ECO:0000256" key="1">
    <source>
        <dbReference type="ARBA" id="ARBA00006525"/>
    </source>
</evidence>
<dbReference type="Pfam" id="PF17782">
    <property type="entry name" value="WHD_DprA"/>
    <property type="match status" value="1"/>
</dbReference>
<evidence type="ECO:0000313" key="5">
    <source>
        <dbReference type="Proteomes" id="UP000292136"/>
    </source>
</evidence>
<sequence length="372" mass="38789">MADPALTAWLRLTLVPGVGPETQRHLLAAFGLPEQVFSAPRSALKQVVGKKADLLLDTDNQEAVARALDWAGKPGNRILTLADPDYPQLLLESADPPSLLYVKGRVELLNRPALAIVGSRNATPQGLKDAEALAADLAAQGLTIVSGLALGIDGAAHRGGLKGEGGSVAVIGTGADRIYPSRHKELALQLATEGAIVSEFPLGTPAVAHNFPRRNRIIAGMAKGCLVVEAALESGSLITARLAAELGREVFAIPGSIHSPVAKGCHRLIQQGAKLVQEARDIVEEIGPFDPPGCKPARTPLSTGNTPTTPPILDPGQAAVLDALGHDPANLDQLLQRTGLTTEALCAILVTLELADRVASLPGGRYQRLSPT</sequence>
<dbReference type="InterPro" id="IPR003488">
    <property type="entry name" value="DprA"/>
</dbReference>
<dbReference type="NCBIfam" id="TIGR00732">
    <property type="entry name" value="dprA"/>
    <property type="match status" value="1"/>
</dbReference>
<evidence type="ECO:0000313" key="4">
    <source>
        <dbReference type="EMBL" id="RZT76438.1"/>
    </source>
</evidence>
<dbReference type="SUPFAM" id="SSF47781">
    <property type="entry name" value="RuvA domain 2-like"/>
    <property type="match status" value="1"/>
</dbReference>
<dbReference type="InterPro" id="IPR057666">
    <property type="entry name" value="DrpA_SLOG"/>
</dbReference>
<keyword evidence="5" id="KW-1185">Reference proteome</keyword>
<comment type="caution">
    <text evidence="4">The sequence shown here is derived from an EMBL/GenBank/DDBJ whole genome shotgun (WGS) entry which is preliminary data.</text>
</comment>
<evidence type="ECO:0000259" key="3">
    <source>
        <dbReference type="Pfam" id="PF17782"/>
    </source>
</evidence>
<organism evidence="4 5">
    <name type="scientific">Azospira oryzae</name>
    <dbReference type="NCBI Taxonomy" id="146939"/>
    <lineage>
        <taxon>Bacteria</taxon>
        <taxon>Pseudomonadati</taxon>
        <taxon>Pseudomonadota</taxon>
        <taxon>Betaproteobacteria</taxon>
        <taxon>Rhodocyclales</taxon>
        <taxon>Rhodocyclaceae</taxon>
        <taxon>Azospira</taxon>
    </lineage>
</organism>
<feature type="domain" description="DprA winged helix" evidence="3">
    <location>
        <begin position="306"/>
        <end position="364"/>
    </location>
</feature>
<reference evidence="4 5" key="1">
    <citation type="submission" date="2019-02" db="EMBL/GenBank/DDBJ databases">
        <title>Genomic Encyclopedia of Type Strains, Phase IV (KMG-IV): sequencing the most valuable type-strain genomes for metagenomic binning, comparative biology and taxonomic classification.</title>
        <authorList>
            <person name="Goeker M."/>
        </authorList>
    </citation>
    <scope>NUCLEOTIDE SEQUENCE [LARGE SCALE GENOMIC DNA]</scope>
    <source>
        <strain evidence="4 5">DSM 21223</strain>
    </source>
</reference>
<comment type="similarity">
    <text evidence="1">Belongs to the DprA/Smf family.</text>
</comment>
<gene>
    <name evidence="4" type="ORF">EV678_2315</name>
</gene>